<dbReference type="Gene3D" id="3.40.630.30">
    <property type="match status" value="1"/>
</dbReference>
<organism evidence="2 3">
    <name type="scientific">Marinospirillum alkalitolerans</name>
    <dbReference type="NCBI Taxonomy" id="3123374"/>
    <lineage>
        <taxon>Bacteria</taxon>
        <taxon>Pseudomonadati</taxon>
        <taxon>Pseudomonadota</taxon>
        <taxon>Gammaproteobacteria</taxon>
        <taxon>Oceanospirillales</taxon>
        <taxon>Oceanospirillaceae</taxon>
        <taxon>Marinospirillum</taxon>
    </lineage>
</organism>
<reference evidence="2 3" key="1">
    <citation type="submission" date="2024-02" db="EMBL/GenBank/DDBJ databases">
        <title>Marinospirillum sp. MEB 164 isolated from Lonar lake sediment.</title>
        <authorList>
            <person name="Joshi A."/>
            <person name="Thite S."/>
        </authorList>
    </citation>
    <scope>NUCLEOTIDE SEQUENCE [LARGE SCALE GENOMIC DNA]</scope>
    <source>
        <strain evidence="2 3">MEB164</strain>
    </source>
</reference>
<accession>A0ABW8PV67</accession>
<gene>
    <name evidence="2" type="ORF">V6U78_03845</name>
</gene>
<dbReference type="Pfam" id="PF00583">
    <property type="entry name" value="Acetyltransf_1"/>
    <property type="match status" value="1"/>
</dbReference>
<dbReference type="PROSITE" id="PS51186">
    <property type="entry name" value="GNAT"/>
    <property type="match status" value="1"/>
</dbReference>
<sequence length="167" mass="19213">MQPTYPAPQRLQGKHLADLLSLAHAADPDAWPDQHWETSLHQDWVLGLYDPQGQLMTALILGRTPFDAEVYYLLSHPLVRRQGWAQHLLQAGLALAFDSWQVEQVLLEVRASNQPAQQLYLAAGFEKSGVRRRYYPARETEGEREDAWLYHLNAMDYQALIYPTETE</sequence>
<evidence type="ECO:0000313" key="3">
    <source>
        <dbReference type="Proteomes" id="UP001621714"/>
    </source>
</evidence>
<dbReference type="Proteomes" id="UP001621714">
    <property type="component" value="Unassembled WGS sequence"/>
</dbReference>
<dbReference type="EC" id="2.3.1.-" evidence="2"/>
<comment type="caution">
    <text evidence="2">The sequence shown here is derived from an EMBL/GenBank/DDBJ whole genome shotgun (WGS) entry which is preliminary data.</text>
</comment>
<dbReference type="SUPFAM" id="SSF55729">
    <property type="entry name" value="Acyl-CoA N-acyltransferases (Nat)"/>
    <property type="match status" value="1"/>
</dbReference>
<evidence type="ECO:0000313" key="2">
    <source>
        <dbReference type="EMBL" id="MFK7160168.1"/>
    </source>
</evidence>
<evidence type="ECO:0000259" key="1">
    <source>
        <dbReference type="PROSITE" id="PS51186"/>
    </source>
</evidence>
<name>A0ABW8PV67_9GAMM</name>
<keyword evidence="2" id="KW-0808">Transferase</keyword>
<proteinExistence type="predicted"/>
<keyword evidence="2" id="KW-0012">Acyltransferase</keyword>
<dbReference type="InterPro" id="IPR016181">
    <property type="entry name" value="Acyl_CoA_acyltransferase"/>
</dbReference>
<protein>
    <submittedName>
        <fullName evidence="2">N-acetyltransferase</fullName>
        <ecNumber evidence="2">2.3.1.-</ecNumber>
    </submittedName>
</protein>
<dbReference type="RefSeq" id="WP_405337382.1">
    <property type="nucleotide sequence ID" value="NZ_JBANFI010000002.1"/>
</dbReference>
<dbReference type="GO" id="GO:0016746">
    <property type="term" value="F:acyltransferase activity"/>
    <property type="evidence" value="ECO:0007669"/>
    <property type="project" value="UniProtKB-KW"/>
</dbReference>
<dbReference type="InterPro" id="IPR000182">
    <property type="entry name" value="GNAT_dom"/>
</dbReference>
<feature type="domain" description="N-acetyltransferase" evidence="1">
    <location>
        <begin position="3"/>
        <end position="155"/>
    </location>
</feature>
<keyword evidence="3" id="KW-1185">Reference proteome</keyword>
<dbReference type="EMBL" id="JBANFI010000002">
    <property type="protein sequence ID" value="MFK7160168.1"/>
    <property type="molecule type" value="Genomic_DNA"/>
</dbReference>